<reference evidence="19" key="3">
    <citation type="submission" date="2015-06" db="UniProtKB">
        <authorList>
            <consortium name="EnsemblProtists"/>
        </authorList>
    </citation>
    <scope>IDENTIFICATION</scope>
</reference>
<evidence type="ECO:0000259" key="14">
    <source>
        <dbReference type="PROSITE" id="PS50030"/>
    </source>
</evidence>
<evidence type="ECO:0000256" key="8">
    <source>
        <dbReference type="ARBA" id="ARBA00022806"/>
    </source>
</evidence>
<evidence type="ECO:0000256" key="7">
    <source>
        <dbReference type="ARBA" id="ARBA00022801"/>
    </source>
</evidence>
<dbReference type="Pfam" id="PF21010">
    <property type="entry name" value="HA2_C"/>
    <property type="match status" value="1"/>
</dbReference>
<dbReference type="Proteomes" id="UP000011087">
    <property type="component" value="Unassembled WGS sequence"/>
</dbReference>
<dbReference type="OrthoDB" id="5600252at2759"/>
<dbReference type="SUPFAM" id="SSF54495">
    <property type="entry name" value="UBC-like"/>
    <property type="match status" value="1"/>
</dbReference>
<feature type="compositionally biased region" description="Basic and acidic residues" evidence="13">
    <location>
        <begin position="367"/>
        <end position="394"/>
    </location>
</feature>
<comment type="catalytic activity">
    <reaction evidence="12">
        <text>ATP + H2O = ADP + phosphate + H(+)</text>
        <dbReference type="Rhea" id="RHEA:13065"/>
        <dbReference type="ChEBI" id="CHEBI:15377"/>
        <dbReference type="ChEBI" id="CHEBI:15378"/>
        <dbReference type="ChEBI" id="CHEBI:30616"/>
        <dbReference type="ChEBI" id="CHEBI:43474"/>
        <dbReference type="ChEBI" id="CHEBI:456216"/>
        <dbReference type="EC" id="3.6.4.13"/>
    </reaction>
</comment>
<dbReference type="HOGENOM" id="CLU_001832_4_0_1"/>
<dbReference type="InterPro" id="IPR056890">
    <property type="entry name" value="UBA_DHX29-like"/>
</dbReference>
<evidence type="ECO:0000256" key="11">
    <source>
        <dbReference type="ARBA" id="ARBA00023054"/>
    </source>
</evidence>
<dbReference type="Gene3D" id="3.40.50.300">
    <property type="entry name" value="P-loop containing nucleotide triphosphate hydrolases"/>
    <property type="match status" value="2"/>
</dbReference>
<keyword evidence="8" id="KW-0347">Helicase</keyword>
<sequence length="1453" mass="160474">MSTTAKPVSKSKINKLPQNKAKRGIFSNANAGSSGGPEVDVKAWKAAQKAAASGSKGAEEEEEKKKQERTKRFAVASEVAAACESSAKQALKAVEGVGGKKEEVVKGYVNQGAKKGAQGAESTTKQQGAESVEGVAGVTKIRDTTKKPRQLLSEFCQKQKLGKPSIVTLQDKNGFKAKFILHKDGGDPQVRVTDRSYATAQEAQEAAAVWGLYCTAGDRRMDRIMGAEYAALWKEVEAAEAESKRRAEMAAKRKENEKKRENSASKDKFMPLYISSALLTKLENVLRSAVSSFFPSQGSGKGGCGEEERSKVLALGFAQEQVDRAMRACGEGGAELMIDWLCLHEDEGKLPEGLRTKGGNMPFEIIDFSKDRKSQKGEEEVGKGGKGREEERRSGRSSAAVSWEDATDVEILISLGFHEEASQSALQACDGEVQNALNHLLWEQQQGGGGGGEGEAESIAEEAEEEAQALSSIFGENFFAENGEWRVKVDGALGGRIEGLELSISLLGSSYPHSPPRRILVRGPTTPRAHQVWMSKELFDLSSRSVGGPVVFDLVSWLQSDEPLAILPARQEELSSLLSCRRSQQEADDLSEVSTEGSAEGSRGGSSTSVVKVKSSSGPSRSSAQRGGREQALNAEQVKQVSLLMKEQEEKKKSSPAWCKLQDKRRSLPAWKAREEIIEKLSKNQVLIISGETGCGKTTQVPQFILDDLIERGGGGGANIICTQPRRISALGVAERVAQERCEDVGGSIGYQIRLESKRSRQTRMLFCTTGILLRRMAEDRELSGVSHVMVDEVHERSVDSDFLLILLRRLIRKRKDIKIILMSATLDAHKFCKYFDDAPAFTFQASLSLWKSFSSRIVSASPASSSAVVSEPADERPYDPNGRLTDVEISMLNVDESKINYEMIELLLLHISSSSAKDSKQDGSVLVFLPGMGEIQRAHDTLVDSSRLRQVGKFWFIPLHSSLPSLDQLKVFERPPPGVRKVILATNIAETSITIDDCSYVIDCGRSKQVAFDAETGLSRLLEDWISRAAAQQRRGRAGRVREGVCYRLFSRRLFHRMPEQQQPEIHRVPLTGLCLQIMEMQLGSAAAFLREALDPPSSKSIEHAMDTLYGVGAIQGGEKGKWLEQGALWRLTHMGEHLAKVPADVRLARMLMFGAVFGCVDPILTVAATMTSKSPFLVPFDKREEAMKRKQSFAHPRDKSDHLLFIRVFDEWTKARRRGAKEERLFCQTNFLSSSSLNTISDLREQFRELLSDAGFIHSRANSRVRNMLTYQLDASCNSNSDNVRLLRAVIAAGLYPHVIRVQLPETKFVEQAAGAIARAATAKELKLYTEKDGRVFLHPSSINFSEGDFLSPWLVYHDKQATSKVFIRDSSMVTPYALVLFGTDLRILHAAGHVYVDDWIKFRAPARLSVFLKYLRRLLQEALDDKLRNPEADISDHPAVSLLMDFLEFE</sequence>
<dbReference type="Gene3D" id="1.10.8.10">
    <property type="entry name" value="DNA helicase RuvA subunit, C-terminal domain"/>
    <property type="match status" value="2"/>
</dbReference>
<dbReference type="InterPro" id="IPR011545">
    <property type="entry name" value="DEAD/DEAH_box_helicase_dom"/>
</dbReference>
<dbReference type="Pfam" id="PF26026">
    <property type="entry name" value="RNA_hel_CTD"/>
    <property type="match status" value="1"/>
</dbReference>
<dbReference type="InterPro" id="IPR011709">
    <property type="entry name" value="DEAD-box_helicase_OB_fold"/>
</dbReference>
<dbReference type="PaxDb" id="55529-EKX43663"/>
<dbReference type="SMART" id="SM00847">
    <property type="entry name" value="HA2"/>
    <property type="match status" value="1"/>
</dbReference>
<keyword evidence="11" id="KW-0175">Coiled coil</keyword>
<dbReference type="SUPFAM" id="SSF52540">
    <property type="entry name" value="P-loop containing nucleoside triphosphate hydrolases"/>
    <property type="match status" value="1"/>
</dbReference>
<dbReference type="PROSITE" id="PS50908">
    <property type="entry name" value="RWD"/>
    <property type="match status" value="1"/>
</dbReference>
<evidence type="ECO:0000259" key="17">
    <source>
        <dbReference type="PROSITE" id="PS51194"/>
    </source>
</evidence>
<dbReference type="GO" id="GO:0003724">
    <property type="term" value="F:RNA helicase activity"/>
    <property type="evidence" value="ECO:0007669"/>
    <property type="project" value="UniProtKB-EC"/>
</dbReference>
<accession>L1J551</accession>
<dbReference type="SUPFAM" id="SSF46934">
    <property type="entry name" value="UBA-like"/>
    <property type="match status" value="1"/>
</dbReference>
<evidence type="ECO:0000259" key="16">
    <source>
        <dbReference type="PROSITE" id="PS51192"/>
    </source>
</evidence>
<comment type="subcellular location">
    <subcellularLocation>
        <location evidence="1">Plastid</location>
        <location evidence="1">Chloroplast</location>
    </subcellularLocation>
</comment>
<evidence type="ECO:0000256" key="10">
    <source>
        <dbReference type="ARBA" id="ARBA00022917"/>
    </source>
</evidence>
<gene>
    <name evidence="18" type="ORF">GUITHDRAFT_140409</name>
</gene>
<evidence type="ECO:0000256" key="13">
    <source>
        <dbReference type="SAM" id="MobiDB-lite"/>
    </source>
</evidence>
<dbReference type="Gene3D" id="1.20.120.1080">
    <property type="match status" value="1"/>
</dbReference>
<evidence type="ECO:0000313" key="20">
    <source>
        <dbReference type="Proteomes" id="UP000011087"/>
    </source>
</evidence>
<dbReference type="GO" id="GO:0005524">
    <property type="term" value="F:ATP binding"/>
    <property type="evidence" value="ECO:0007669"/>
    <property type="project" value="UniProtKB-KW"/>
</dbReference>
<keyword evidence="10" id="KW-0648">Protein biosynthesis</keyword>
<feature type="region of interest" description="Disordered" evidence="13">
    <location>
        <begin position="587"/>
        <end position="632"/>
    </location>
</feature>
<dbReference type="PANTHER" id="PTHR18934">
    <property type="entry name" value="ATP-DEPENDENT RNA HELICASE"/>
    <property type="match status" value="1"/>
</dbReference>
<dbReference type="GO" id="GO:0016787">
    <property type="term" value="F:hydrolase activity"/>
    <property type="evidence" value="ECO:0007669"/>
    <property type="project" value="UniProtKB-KW"/>
</dbReference>
<dbReference type="GO" id="GO:0003743">
    <property type="term" value="F:translation initiation factor activity"/>
    <property type="evidence" value="ECO:0007669"/>
    <property type="project" value="UniProtKB-KW"/>
</dbReference>
<organism evidence="18">
    <name type="scientific">Guillardia theta (strain CCMP2712)</name>
    <name type="common">Cryptophyte</name>
    <dbReference type="NCBI Taxonomy" id="905079"/>
    <lineage>
        <taxon>Eukaryota</taxon>
        <taxon>Cryptophyceae</taxon>
        <taxon>Pyrenomonadales</taxon>
        <taxon>Geminigeraceae</taxon>
        <taxon>Guillardia</taxon>
    </lineage>
</organism>
<dbReference type="eggNOG" id="KOG0920">
    <property type="taxonomic scope" value="Eukaryota"/>
</dbReference>
<dbReference type="PROSITE" id="PS51194">
    <property type="entry name" value="HELICASE_CTER"/>
    <property type="match status" value="1"/>
</dbReference>
<dbReference type="SMART" id="SM00165">
    <property type="entry name" value="UBA"/>
    <property type="match status" value="2"/>
</dbReference>
<dbReference type="InterPro" id="IPR027417">
    <property type="entry name" value="P-loop_NTPase"/>
</dbReference>
<dbReference type="InterPro" id="IPR009060">
    <property type="entry name" value="UBA-like_sf"/>
</dbReference>
<dbReference type="EnsemblProtists" id="EKX43663">
    <property type="protein sequence ID" value="EKX43663"/>
    <property type="gene ID" value="GUITHDRAFT_140409"/>
</dbReference>
<dbReference type="InterPro" id="IPR006575">
    <property type="entry name" value="RWD_dom"/>
</dbReference>
<dbReference type="OMA" id="WQRTPMQ"/>
<dbReference type="GeneID" id="17300264"/>
<evidence type="ECO:0000256" key="2">
    <source>
        <dbReference type="ARBA" id="ARBA00008792"/>
    </source>
</evidence>
<feature type="domain" description="Helicase C-terminal" evidence="17">
    <location>
        <begin position="904"/>
        <end position="1078"/>
    </location>
</feature>
<evidence type="ECO:0000313" key="19">
    <source>
        <dbReference type="EnsemblProtists" id="EKX43663"/>
    </source>
</evidence>
<dbReference type="GO" id="GO:0009507">
    <property type="term" value="C:chloroplast"/>
    <property type="evidence" value="ECO:0007669"/>
    <property type="project" value="UniProtKB-SubCell"/>
</dbReference>
<evidence type="ECO:0000256" key="12">
    <source>
        <dbReference type="ARBA" id="ARBA00047984"/>
    </source>
</evidence>
<evidence type="ECO:0000259" key="15">
    <source>
        <dbReference type="PROSITE" id="PS50908"/>
    </source>
</evidence>
<feature type="region of interest" description="Disordered" evidence="13">
    <location>
        <begin position="1"/>
        <end position="71"/>
    </location>
</feature>
<feature type="domain" description="RWD" evidence="15">
    <location>
        <begin position="465"/>
        <end position="565"/>
    </location>
</feature>
<keyword evidence="5" id="KW-0396">Initiation factor</keyword>
<feature type="domain" description="UBA" evidence="14">
    <location>
        <begin position="403"/>
        <end position="443"/>
    </location>
</feature>
<dbReference type="InterPro" id="IPR007502">
    <property type="entry name" value="Helicase-assoc_dom"/>
</dbReference>
<keyword evidence="4" id="KW-0963">Cytoplasm</keyword>
<dbReference type="Pfam" id="PF24899">
    <property type="entry name" value="UBA_DHX29"/>
    <property type="match status" value="1"/>
</dbReference>
<evidence type="ECO:0000256" key="5">
    <source>
        <dbReference type="ARBA" id="ARBA00022540"/>
    </source>
</evidence>
<dbReference type="SMART" id="SM00487">
    <property type="entry name" value="DEXDc"/>
    <property type="match status" value="1"/>
</dbReference>
<dbReference type="PROSITE" id="PS50030">
    <property type="entry name" value="UBA"/>
    <property type="match status" value="1"/>
</dbReference>
<proteinExistence type="inferred from homology"/>
<evidence type="ECO:0000256" key="3">
    <source>
        <dbReference type="ARBA" id="ARBA00012552"/>
    </source>
</evidence>
<dbReference type="Pfam" id="PF07717">
    <property type="entry name" value="OB_NTP_bind"/>
    <property type="match status" value="1"/>
</dbReference>
<dbReference type="EMBL" id="JH993009">
    <property type="protein sequence ID" value="EKX43663.1"/>
    <property type="molecule type" value="Genomic_DNA"/>
</dbReference>
<dbReference type="PANTHER" id="PTHR18934:SF145">
    <property type="entry name" value="ATP-DEPENDENT RNA HELICASE DHX57-RELATED"/>
    <property type="match status" value="1"/>
</dbReference>
<dbReference type="InterPro" id="IPR059023">
    <property type="entry name" value="RNA_hel_CTD"/>
</dbReference>
<keyword evidence="6" id="KW-0547">Nucleotide-binding</keyword>
<dbReference type="CDD" id="cd17917">
    <property type="entry name" value="DEXHc_RHA-like"/>
    <property type="match status" value="1"/>
</dbReference>
<dbReference type="FunFam" id="1.20.120.1080:FF:000002">
    <property type="entry name" value="Putative ATP-dependent RNA helicase DHX36"/>
    <property type="match status" value="1"/>
</dbReference>
<evidence type="ECO:0000256" key="4">
    <source>
        <dbReference type="ARBA" id="ARBA00022490"/>
    </source>
</evidence>
<evidence type="ECO:0000256" key="6">
    <source>
        <dbReference type="ARBA" id="ARBA00022741"/>
    </source>
</evidence>
<reference evidence="18 20" key="1">
    <citation type="journal article" date="2012" name="Nature">
        <title>Algal genomes reveal evolutionary mosaicism and the fate of nucleomorphs.</title>
        <authorList>
            <consortium name="DOE Joint Genome Institute"/>
            <person name="Curtis B.A."/>
            <person name="Tanifuji G."/>
            <person name="Burki F."/>
            <person name="Gruber A."/>
            <person name="Irimia M."/>
            <person name="Maruyama S."/>
            <person name="Arias M.C."/>
            <person name="Ball S.G."/>
            <person name="Gile G.H."/>
            <person name="Hirakawa Y."/>
            <person name="Hopkins J.F."/>
            <person name="Kuo A."/>
            <person name="Rensing S.A."/>
            <person name="Schmutz J."/>
            <person name="Symeonidi A."/>
            <person name="Elias M."/>
            <person name="Eveleigh R.J."/>
            <person name="Herman E.K."/>
            <person name="Klute M.J."/>
            <person name="Nakayama T."/>
            <person name="Obornik M."/>
            <person name="Reyes-Prieto A."/>
            <person name="Armbrust E.V."/>
            <person name="Aves S.J."/>
            <person name="Beiko R.G."/>
            <person name="Coutinho P."/>
            <person name="Dacks J.B."/>
            <person name="Durnford D.G."/>
            <person name="Fast N.M."/>
            <person name="Green B.R."/>
            <person name="Grisdale C.J."/>
            <person name="Hempel F."/>
            <person name="Henrissat B."/>
            <person name="Hoppner M.P."/>
            <person name="Ishida K."/>
            <person name="Kim E."/>
            <person name="Koreny L."/>
            <person name="Kroth P.G."/>
            <person name="Liu Y."/>
            <person name="Malik S.B."/>
            <person name="Maier U.G."/>
            <person name="McRose D."/>
            <person name="Mock T."/>
            <person name="Neilson J.A."/>
            <person name="Onodera N.T."/>
            <person name="Poole A.M."/>
            <person name="Pritham E.J."/>
            <person name="Richards T.A."/>
            <person name="Rocap G."/>
            <person name="Roy S.W."/>
            <person name="Sarai C."/>
            <person name="Schaack S."/>
            <person name="Shirato S."/>
            <person name="Slamovits C.H."/>
            <person name="Spencer D.F."/>
            <person name="Suzuki S."/>
            <person name="Worden A.Z."/>
            <person name="Zauner S."/>
            <person name="Barry K."/>
            <person name="Bell C."/>
            <person name="Bharti A.K."/>
            <person name="Crow J.A."/>
            <person name="Grimwood J."/>
            <person name="Kramer R."/>
            <person name="Lindquist E."/>
            <person name="Lucas S."/>
            <person name="Salamov A."/>
            <person name="McFadden G.I."/>
            <person name="Lane C.E."/>
            <person name="Keeling P.J."/>
            <person name="Gray M.W."/>
            <person name="Grigoriev I.V."/>
            <person name="Archibald J.M."/>
        </authorList>
    </citation>
    <scope>NUCLEOTIDE SEQUENCE</scope>
    <source>
        <strain evidence="18 20">CCMP2712</strain>
    </source>
</reference>
<protein>
    <recommendedName>
        <fullName evidence="3">RNA helicase</fullName>
        <ecNumber evidence="3">3.6.4.13</ecNumber>
    </recommendedName>
</protein>
<feature type="region of interest" description="Disordered" evidence="13">
    <location>
        <begin position="367"/>
        <end position="401"/>
    </location>
</feature>
<keyword evidence="9" id="KW-0067">ATP-binding</keyword>
<dbReference type="Gene3D" id="3.10.110.10">
    <property type="entry name" value="Ubiquitin Conjugating Enzyme"/>
    <property type="match status" value="1"/>
</dbReference>
<dbReference type="Pfam" id="PF00271">
    <property type="entry name" value="Helicase_C"/>
    <property type="match status" value="1"/>
</dbReference>
<dbReference type="SMART" id="SM00490">
    <property type="entry name" value="HELICc"/>
    <property type="match status" value="1"/>
</dbReference>
<evidence type="ECO:0000313" key="18">
    <source>
        <dbReference type="EMBL" id="EKX43663.1"/>
    </source>
</evidence>
<feature type="compositionally biased region" description="Low complexity" evidence="13">
    <location>
        <begin position="45"/>
        <end position="56"/>
    </location>
</feature>
<comment type="similarity">
    <text evidence="2">Belongs to the DEAD box helicase family. DEAH subfamily.</text>
</comment>
<keyword evidence="7" id="KW-0378">Hydrolase</keyword>
<dbReference type="Pfam" id="PF24385">
    <property type="entry name" value="DSRM_DHX29"/>
    <property type="match status" value="1"/>
</dbReference>
<dbReference type="CDD" id="cd11605">
    <property type="entry name" value="RWD_DRWD_ELF-like"/>
    <property type="match status" value="1"/>
</dbReference>
<dbReference type="PROSITE" id="PS51192">
    <property type="entry name" value="HELICASE_ATP_BIND_1"/>
    <property type="match status" value="1"/>
</dbReference>
<dbReference type="RefSeq" id="XP_005830643.1">
    <property type="nucleotide sequence ID" value="XM_005830586.1"/>
</dbReference>
<feature type="region of interest" description="Disordered" evidence="13">
    <location>
        <begin position="444"/>
        <end position="466"/>
    </location>
</feature>
<dbReference type="InterPro" id="IPR014001">
    <property type="entry name" value="Helicase_ATP-bd"/>
</dbReference>
<dbReference type="InterPro" id="IPR056328">
    <property type="entry name" value="DSRM_DHX29"/>
</dbReference>
<name>L1J551_GUITC</name>
<dbReference type="EC" id="3.6.4.13" evidence="3"/>
<evidence type="ECO:0000256" key="1">
    <source>
        <dbReference type="ARBA" id="ARBA00004229"/>
    </source>
</evidence>
<feature type="compositionally biased region" description="Low complexity" evidence="13">
    <location>
        <begin position="594"/>
        <end position="626"/>
    </location>
</feature>
<dbReference type="InterPro" id="IPR015940">
    <property type="entry name" value="UBA"/>
</dbReference>
<dbReference type="CDD" id="cd14291">
    <property type="entry name" value="UBA1_NUB1_like"/>
    <property type="match status" value="1"/>
</dbReference>
<dbReference type="CDD" id="cd18791">
    <property type="entry name" value="SF2_C_RHA"/>
    <property type="match status" value="1"/>
</dbReference>
<dbReference type="Pfam" id="PF05773">
    <property type="entry name" value="RWD"/>
    <property type="match status" value="1"/>
</dbReference>
<dbReference type="InterPro" id="IPR001650">
    <property type="entry name" value="Helicase_C-like"/>
</dbReference>
<dbReference type="GO" id="GO:0003723">
    <property type="term" value="F:RNA binding"/>
    <property type="evidence" value="ECO:0007669"/>
    <property type="project" value="TreeGrafter"/>
</dbReference>
<keyword evidence="20" id="KW-1185">Reference proteome</keyword>
<feature type="compositionally biased region" description="Acidic residues" evidence="13">
    <location>
        <begin position="454"/>
        <end position="466"/>
    </location>
</feature>
<dbReference type="KEGG" id="gtt:GUITHDRAFT_140409"/>
<feature type="domain" description="Helicase ATP-binding" evidence="16">
    <location>
        <begin position="678"/>
        <end position="845"/>
    </location>
</feature>
<reference evidence="20" key="2">
    <citation type="submission" date="2012-11" db="EMBL/GenBank/DDBJ databases">
        <authorList>
            <person name="Kuo A."/>
            <person name="Curtis B.A."/>
            <person name="Tanifuji G."/>
            <person name="Burki F."/>
            <person name="Gruber A."/>
            <person name="Irimia M."/>
            <person name="Maruyama S."/>
            <person name="Arias M.C."/>
            <person name="Ball S.G."/>
            <person name="Gile G.H."/>
            <person name="Hirakawa Y."/>
            <person name="Hopkins J.F."/>
            <person name="Rensing S.A."/>
            <person name="Schmutz J."/>
            <person name="Symeonidi A."/>
            <person name="Elias M."/>
            <person name="Eveleigh R.J."/>
            <person name="Herman E.K."/>
            <person name="Klute M.J."/>
            <person name="Nakayama T."/>
            <person name="Obornik M."/>
            <person name="Reyes-Prieto A."/>
            <person name="Armbrust E.V."/>
            <person name="Aves S.J."/>
            <person name="Beiko R.G."/>
            <person name="Coutinho P."/>
            <person name="Dacks J.B."/>
            <person name="Durnford D.G."/>
            <person name="Fast N.M."/>
            <person name="Green B.R."/>
            <person name="Grisdale C."/>
            <person name="Hempe F."/>
            <person name="Henrissat B."/>
            <person name="Hoppner M.P."/>
            <person name="Ishida K.-I."/>
            <person name="Kim E."/>
            <person name="Koreny L."/>
            <person name="Kroth P.G."/>
            <person name="Liu Y."/>
            <person name="Malik S.-B."/>
            <person name="Maier U.G."/>
            <person name="McRose D."/>
            <person name="Mock T."/>
            <person name="Neilson J.A."/>
            <person name="Onodera N.T."/>
            <person name="Poole A.M."/>
            <person name="Pritham E.J."/>
            <person name="Richards T.A."/>
            <person name="Rocap G."/>
            <person name="Roy S.W."/>
            <person name="Sarai C."/>
            <person name="Schaack S."/>
            <person name="Shirato S."/>
            <person name="Slamovits C.H."/>
            <person name="Spencer D.F."/>
            <person name="Suzuki S."/>
            <person name="Worden A.Z."/>
            <person name="Zauner S."/>
            <person name="Barry K."/>
            <person name="Bell C."/>
            <person name="Bharti A.K."/>
            <person name="Crow J.A."/>
            <person name="Grimwood J."/>
            <person name="Kramer R."/>
            <person name="Lindquist E."/>
            <person name="Lucas S."/>
            <person name="Salamov A."/>
            <person name="McFadden G.I."/>
            <person name="Lane C.E."/>
            <person name="Keeling P.J."/>
            <person name="Gray M.W."/>
            <person name="Grigoriev I.V."/>
            <person name="Archibald J.M."/>
        </authorList>
    </citation>
    <scope>NUCLEOTIDE SEQUENCE</scope>
    <source>
        <strain evidence="20">CCMP2712</strain>
    </source>
</reference>
<evidence type="ECO:0000256" key="9">
    <source>
        <dbReference type="ARBA" id="ARBA00022840"/>
    </source>
</evidence>
<dbReference type="FunFam" id="3.40.50.300:FF:000500">
    <property type="entry name" value="ATP-dependent RNA helicase DHX29"/>
    <property type="match status" value="1"/>
</dbReference>
<dbReference type="FunFam" id="3.40.50.300:FF:000325">
    <property type="entry name" value="ATP-dependent RNA helicase DHX29"/>
    <property type="match status" value="1"/>
</dbReference>
<dbReference type="InterPro" id="IPR016135">
    <property type="entry name" value="UBQ-conjugating_enzyme/RWD"/>
</dbReference>
<dbReference type="PROSITE" id="PS00690">
    <property type="entry name" value="DEAH_ATP_HELICASE"/>
    <property type="match status" value="1"/>
</dbReference>
<dbReference type="STRING" id="905079.L1J551"/>
<dbReference type="Pfam" id="PF00270">
    <property type="entry name" value="DEAD"/>
    <property type="match status" value="1"/>
</dbReference>
<dbReference type="InterPro" id="IPR002464">
    <property type="entry name" value="DNA/RNA_helicase_DEAH_CS"/>
</dbReference>